<sequence>MMKSMQFQSIRDLRNYLVSFKVLPLLVVLIWLMMAVSGAFVGDEATQIDLKKLLAFGVDQSWLGYDELGRPVWDRLLMGAQTSFLVALGVVVFSSIIGTTIGVYSAYVGGWTDKVILKIIDVFLAFPGLLLAIALAAILGPGIENVVFALVTVGWVSYARLARAQTLSLRNREHIQAAKAFGVPTYLILWRHLLPLILAPLGVEATFGIAGAVISEAGLSFLGLGVQAPDASWGSMIREGTRYLLVAPHLVLAPGLALMMVVLAVNLLGDQWRDHLDVKAKSRRE</sequence>
<feature type="domain" description="ABC transmembrane type-1" evidence="8">
    <location>
        <begin position="80"/>
        <end position="269"/>
    </location>
</feature>
<evidence type="ECO:0000313" key="9">
    <source>
        <dbReference type="EMBL" id="KDN95230.1"/>
    </source>
</evidence>
<keyword evidence="5 7" id="KW-1133">Transmembrane helix</keyword>
<comment type="subcellular location">
    <subcellularLocation>
        <location evidence="1 7">Cell membrane</location>
        <topology evidence="1 7">Multi-pass membrane protein</topology>
    </subcellularLocation>
</comment>
<accession>A0A066ZYS5</accession>
<dbReference type="InterPro" id="IPR000515">
    <property type="entry name" value="MetI-like"/>
</dbReference>
<gene>
    <name evidence="9" type="ORF">EI16_02695</name>
</gene>
<feature type="transmembrane region" description="Helical" evidence="7">
    <location>
        <begin position="246"/>
        <end position="268"/>
    </location>
</feature>
<dbReference type="InterPro" id="IPR050366">
    <property type="entry name" value="BP-dependent_transpt_permease"/>
</dbReference>
<dbReference type="PANTHER" id="PTHR43386:SF1">
    <property type="entry name" value="D,D-DIPEPTIDE TRANSPORT SYSTEM PERMEASE PROTEIN DDPC-RELATED"/>
    <property type="match status" value="1"/>
</dbReference>
<dbReference type="InterPro" id="IPR035906">
    <property type="entry name" value="MetI-like_sf"/>
</dbReference>
<dbReference type="CDD" id="cd06261">
    <property type="entry name" value="TM_PBP2"/>
    <property type="match status" value="1"/>
</dbReference>
<dbReference type="Proteomes" id="UP000027341">
    <property type="component" value="Unassembled WGS sequence"/>
</dbReference>
<comment type="caution">
    <text evidence="9">The sequence shown here is derived from an EMBL/GenBank/DDBJ whole genome shotgun (WGS) entry which is preliminary data.</text>
</comment>
<evidence type="ECO:0000256" key="3">
    <source>
        <dbReference type="ARBA" id="ARBA00022475"/>
    </source>
</evidence>
<feature type="transmembrane region" description="Helical" evidence="7">
    <location>
        <begin position="84"/>
        <end position="107"/>
    </location>
</feature>
<dbReference type="SUPFAM" id="SSF161098">
    <property type="entry name" value="MetI-like"/>
    <property type="match status" value="1"/>
</dbReference>
<keyword evidence="4 7" id="KW-0812">Transmembrane</keyword>
<feature type="transmembrane region" description="Helical" evidence="7">
    <location>
        <begin position="119"/>
        <end position="139"/>
    </location>
</feature>
<dbReference type="GO" id="GO:0005886">
    <property type="term" value="C:plasma membrane"/>
    <property type="evidence" value="ECO:0007669"/>
    <property type="project" value="UniProtKB-SubCell"/>
</dbReference>
<dbReference type="Pfam" id="PF00528">
    <property type="entry name" value="BPD_transp_1"/>
    <property type="match status" value="1"/>
</dbReference>
<dbReference type="Gene3D" id="1.10.3720.10">
    <property type="entry name" value="MetI-like"/>
    <property type="match status" value="1"/>
</dbReference>
<dbReference type="AlphaFoldDB" id="A0A066ZYS5"/>
<evidence type="ECO:0000256" key="1">
    <source>
        <dbReference type="ARBA" id="ARBA00004651"/>
    </source>
</evidence>
<keyword evidence="10" id="KW-1185">Reference proteome</keyword>
<dbReference type="RefSeq" id="WP_232087739.1">
    <property type="nucleotide sequence ID" value="NZ_AP020335.1"/>
</dbReference>
<reference evidence="9 10" key="1">
    <citation type="submission" date="2014-04" db="EMBL/GenBank/DDBJ databases">
        <title>Draft genome sequence of Hydrogenovibrio marinus MH-110, a model organism for aerobic H2 metabolism.</title>
        <authorList>
            <person name="Cha H.J."/>
            <person name="Jo B.H."/>
            <person name="Hwang B.H."/>
        </authorList>
    </citation>
    <scope>NUCLEOTIDE SEQUENCE [LARGE SCALE GENOMIC DNA]</scope>
    <source>
        <strain evidence="9 10">MH-110</strain>
    </source>
</reference>
<dbReference type="EMBL" id="JMIU01000001">
    <property type="protein sequence ID" value="KDN95230.1"/>
    <property type="molecule type" value="Genomic_DNA"/>
</dbReference>
<evidence type="ECO:0000259" key="8">
    <source>
        <dbReference type="PROSITE" id="PS50928"/>
    </source>
</evidence>
<dbReference type="PROSITE" id="PS50928">
    <property type="entry name" value="ABC_TM1"/>
    <property type="match status" value="1"/>
</dbReference>
<dbReference type="GO" id="GO:0055085">
    <property type="term" value="P:transmembrane transport"/>
    <property type="evidence" value="ECO:0007669"/>
    <property type="project" value="InterPro"/>
</dbReference>
<proteinExistence type="inferred from homology"/>
<evidence type="ECO:0000256" key="6">
    <source>
        <dbReference type="ARBA" id="ARBA00023136"/>
    </source>
</evidence>
<feature type="transmembrane region" description="Helical" evidence="7">
    <location>
        <begin position="20"/>
        <end position="41"/>
    </location>
</feature>
<feature type="transmembrane region" description="Helical" evidence="7">
    <location>
        <begin position="145"/>
        <end position="162"/>
    </location>
</feature>
<dbReference type="PANTHER" id="PTHR43386">
    <property type="entry name" value="OLIGOPEPTIDE TRANSPORT SYSTEM PERMEASE PROTEIN APPC"/>
    <property type="match status" value="1"/>
</dbReference>
<evidence type="ECO:0000313" key="10">
    <source>
        <dbReference type="Proteomes" id="UP000027341"/>
    </source>
</evidence>
<keyword evidence="2 7" id="KW-0813">Transport</keyword>
<name>A0A066ZYS5_HYDMR</name>
<dbReference type="STRING" id="28885.EI16_02695"/>
<keyword evidence="6 7" id="KW-0472">Membrane</keyword>
<evidence type="ECO:0000256" key="4">
    <source>
        <dbReference type="ARBA" id="ARBA00022692"/>
    </source>
</evidence>
<organism evidence="9 10">
    <name type="scientific">Hydrogenovibrio marinus</name>
    <dbReference type="NCBI Taxonomy" id="28885"/>
    <lineage>
        <taxon>Bacteria</taxon>
        <taxon>Pseudomonadati</taxon>
        <taxon>Pseudomonadota</taxon>
        <taxon>Gammaproteobacteria</taxon>
        <taxon>Thiotrichales</taxon>
        <taxon>Piscirickettsiaceae</taxon>
        <taxon>Hydrogenovibrio</taxon>
    </lineage>
</organism>
<evidence type="ECO:0000256" key="2">
    <source>
        <dbReference type="ARBA" id="ARBA00022448"/>
    </source>
</evidence>
<comment type="similarity">
    <text evidence="7">Belongs to the binding-protein-dependent transport system permease family.</text>
</comment>
<evidence type="ECO:0000256" key="5">
    <source>
        <dbReference type="ARBA" id="ARBA00022989"/>
    </source>
</evidence>
<protein>
    <submittedName>
        <fullName evidence="9">ABC transporter permease</fullName>
    </submittedName>
</protein>
<evidence type="ECO:0000256" key="7">
    <source>
        <dbReference type="RuleBase" id="RU363032"/>
    </source>
</evidence>
<keyword evidence="3" id="KW-1003">Cell membrane</keyword>